<dbReference type="Pfam" id="PF25927">
    <property type="entry name" value="DUF7972"/>
    <property type="match status" value="1"/>
</dbReference>
<name>L9XCQ7_9EURY</name>
<organism evidence="3 4">
    <name type="scientific">Natronococcus amylolyticus DSM 10524</name>
    <dbReference type="NCBI Taxonomy" id="1227497"/>
    <lineage>
        <taxon>Archaea</taxon>
        <taxon>Methanobacteriati</taxon>
        <taxon>Methanobacteriota</taxon>
        <taxon>Stenosarchaea group</taxon>
        <taxon>Halobacteria</taxon>
        <taxon>Halobacteriales</taxon>
        <taxon>Natrialbaceae</taxon>
        <taxon>Natronococcus</taxon>
    </lineage>
</organism>
<dbReference type="AlphaFoldDB" id="L9XCQ7"/>
<protein>
    <submittedName>
        <fullName evidence="3">Uncharacterized protein</fullName>
    </submittedName>
</protein>
<sequence>MGEESTQRHEVADEDDTPQSQPDPLVGAESRIDAWLHWLYLHGDRRAVSGLMLVATFVVSLTLIRSSLITPAEADDVVAISSTLIGGMLPFITVVLAINQLILSEEFGTTGAFFERIEETADFRKSIESHTGVRPSPAEPSALLRTLIEAKRRTTLGLQNVCSDAETELREDVEEFVSMTAPRDDDSIDSLGESTFGTFEVISVILHYNDPWQLQEVRKIREYHRFDLSAAADDQLERLEELLGDIHVARQYFKTVYMQQELADLSKILLYVGFPTLLAGAFIVLSYGNLLALELHPYVYVVVVAATITALFSPFAVLLAYVLRIATIARRTAADFGPFVLQQQLPREEVETSDAGD</sequence>
<evidence type="ECO:0000256" key="1">
    <source>
        <dbReference type="SAM" id="MobiDB-lite"/>
    </source>
</evidence>
<dbReference type="eggNOG" id="arCOG08131">
    <property type="taxonomic scope" value="Archaea"/>
</dbReference>
<keyword evidence="4" id="KW-1185">Reference proteome</keyword>
<feature type="transmembrane region" description="Helical" evidence="2">
    <location>
        <begin position="298"/>
        <end position="323"/>
    </location>
</feature>
<reference evidence="3 4" key="1">
    <citation type="journal article" date="2014" name="PLoS Genet.">
        <title>Phylogenetically driven sequencing of extremely halophilic archaea reveals strategies for static and dynamic osmo-response.</title>
        <authorList>
            <person name="Becker E.A."/>
            <person name="Seitzer P.M."/>
            <person name="Tritt A."/>
            <person name="Larsen D."/>
            <person name="Krusor M."/>
            <person name="Yao A.I."/>
            <person name="Wu D."/>
            <person name="Madern D."/>
            <person name="Eisen J.A."/>
            <person name="Darling A.E."/>
            <person name="Facciotti M.T."/>
        </authorList>
    </citation>
    <scope>NUCLEOTIDE SEQUENCE [LARGE SCALE GENOMIC DNA]</scope>
    <source>
        <strain evidence="3 4">DSM 10524</strain>
    </source>
</reference>
<proteinExistence type="predicted"/>
<evidence type="ECO:0000313" key="4">
    <source>
        <dbReference type="Proteomes" id="UP000011688"/>
    </source>
</evidence>
<dbReference type="PATRIC" id="fig|1227497.3.peg.1611"/>
<feature type="transmembrane region" description="Helical" evidence="2">
    <location>
        <begin position="77"/>
        <end position="98"/>
    </location>
</feature>
<keyword evidence="2" id="KW-1133">Transmembrane helix</keyword>
<accession>L9XCQ7</accession>
<dbReference type="Proteomes" id="UP000011688">
    <property type="component" value="Unassembled WGS sequence"/>
</dbReference>
<dbReference type="InterPro" id="IPR058278">
    <property type="entry name" value="DUF7972"/>
</dbReference>
<dbReference type="RefSeq" id="WP_005555018.1">
    <property type="nucleotide sequence ID" value="NZ_AOIB01000016.1"/>
</dbReference>
<dbReference type="OrthoDB" id="265845at2157"/>
<dbReference type="STRING" id="1227497.C491_07816"/>
<evidence type="ECO:0000256" key="2">
    <source>
        <dbReference type="SAM" id="Phobius"/>
    </source>
</evidence>
<feature type="transmembrane region" description="Helical" evidence="2">
    <location>
        <begin position="47"/>
        <end position="65"/>
    </location>
</feature>
<keyword evidence="2" id="KW-0812">Transmembrane</keyword>
<keyword evidence="2" id="KW-0472">Membrane</keyword>
<dbReference type="EMBL" id="AOIB01000016">
    <property type="protein sequence ID" value="ELY59231.1"/>
    <property type="molecule type" value="Genomic_DNA"/>
</dbReference>
<comment type="caution">
    <text evidence="3">The sequence shown here is derived from an EMBL/GenBank/DDBJ whole genome shotgun (WGS) entry which is preliminary data.</text>
</comment>
<feature type="compositionally biased region" description="Basic and acidic residues" evidence="1">
    <location>
        <begin position="1"/>
        <end position="11"/>
    </location>
</feature>
<feature type="region of interest" description="Disordered" evidence="1">
    <location>
        <begin position="1"/>
        <end position="24"/>
    </location>
</feature>
<gene>
    <name evidence="3" type="ORF">C491_07816</name>
</gene>
<feature type="transmembrane region" description="Helical" evidence="2">
    <location>
        <begin position="268"/>
        <end position="292"/>
    </location>
</feature>
<evidence type="ECO:0000313" key="3">
    <source>
        <dbReference type="EMBL" id="ELY59231.1"/>
    </source>
</evidence>